<dbReference type="CDD" id="cd03801">
    <property type="entry name" value="GT4_PimA-like"/>
    <property type="match status" value="1"/>
</dbReference>
<dbReference type="InterPro" id="IPR028098">
    <property type="entry name" value="Glyco_trans_4-like_N"/>
</dbReference>
<organism evidence="3">
    <name type="scientific">bioreactor metagenome</name>
    <dbReference type="NCBI Taxonomy" id="1076179"/>
    <lineage>
        <taxon>unclassified sequences</taxon>
        <taxon>metagenomes</taxon>
        <taxon>ecological metagenomes</taxon>
    </lineage>
</organism>
<dbReference type="AlphaFoldDB" id="A0A644XQN7"/>
<feature type="domain" description="Glycosyltransferase subfamily 4-like N-terminal" evidence="2">
    <location>
        <begin position="59"/>
        <end position="176"/>
    </location>
</feature>
<dbReference type="Gene3D" id="3.40.50.2000">
    <property type="entry name" value="Glycogen Phosphorylase B"/>
    <property type="match status" value="2"/>
</dbReference>
<dbReference type="InterPro" id="IPR001296">
    <property type="entry name" value="Glyco_trans_1"/>
</dbReference>
<reference evidence="3" key="1">
    <citation type="submission" date="2019-08" db="EMBL/GenBank/DDBJ databases">
        <authorList>
            <person name="Kucharzyk K."/>
            <person name="Murdoch R.W."/>
            <person name="Higgins S."/>
            <person name="Loffler F."/>
        </authorList>
    </citation>
    <scope>NUCLEOTIDE SEQUENCE</scope>
</reference>
<gene>
    <name evidence="3" type="primary">mshA_55</name>
    <name evidence="3" type="ORF">SDC9_64808</name>
</gene>
<feature type="domain" description="Glycosyl transferase family 1" evidence="1">
    <location>
        <begin position="189"/>
        <end position="341"/>
    </location>
</feature>
<sequence length="378" mass="42046">MDRPVYQNVLHLTDYGAPYEGNFVSSLRALEAKLNAEGRAMAYVFPPRAAKQLWAYEMVRNKPNVTILKPGGFFSYTRQVRKLLKETKSGVLHVHFIHYRDKIASLLAARTCGHRVKLVVHLHNHLILPKAFLRALPQKFYLAQADRFVCCSASVAEHLVADGVPAKKVVVAENAIAFARLDESVPLTHAELGLPEGAKTALIFGFDFYRKGVDLAVEAVRQLREERGRNIALAVVLSSRRAEAERNILCLIGLEQMPEWIRLLPPRSDVGSYYRFADVFLSPSREEGFCYALVEAVYSKIPVVASAIDAQKDLHLPEQAFCVPGDASSLADAISLQLDLSSEQGSEQALNEAKQRVVEAYSLSAWADTVIATYHELT</sequence>
<dbReference type="PANTHER" id="PTHR45947">
    <property type="entry name" value="SULFOQUINOVOSYL TRANSFERASE SQD2"/>
    <property type="match status" value="1"/>
</dbReference>
<keyword evidence="3" id="KW-0328">Glycosyltransferase</keyword>
<dbReference type="SUPFAM" id="SSF53756">
    <property type="entry name" value="UDP-Glycosyltransferase/glycogen phosphorylase"/>
    <property type="match status" value="1"/>
</dbReference>
<proteinExistence type="predicted"/>
<dbReference type="PANTHER" id="PTHR45947:SF13">
    <property type="entry name" value="TRANSFERASE"/>
    <property type="match status" value="1"/>
</dbReference>
<dbReference type="InterPro" id="IPR050194">
    <property type="entry name" value="Glycosyltransferase_grp1"/>
</dbReference>
<evidence type="ECO:0000259" key="2">
    <source>
        <dbReference type="Pfam" id="PF13439"/>
    </source>
</evidence>
<evidence type="ECO:0000259" key="1">
    <source>
        <dbReference type="Pfam" id="PF00534"/>
    </source>
</evidence>
<dbReference type="GO" id="GO:0102710">
    <property type="term" value="F:D-inositol-3-phosphate glycosyltransferase activity"/>
    <property type="evidence" value="ECO:0007669"/>
    <property type="project" value="UniProtKB-EC"/>
</dbReference>
<keyword evidence="3" id="KW-0808">Transferase</keyword>
<comment type="caution">
    <text evidence="3">The sequence shown here is derived from an EMBL/GenBank/DDBJ whole genome shotgun (WGS) entry which is preliminary data.</text>
</comment>
<evidence type="ECO:0000313" key="3">
    <source>
        <dbReference type="EMBL" id="MPM18399.1"/>
    </source>
</evidence>
<dbReference type="EMBL" id="VSSQ01002976">
    <property type="protein sequence ID" value="MPM18399.1"/>
    <property type="molecule type" value="Genomic_DNA"/>
</dbReference>
<dbReference type="Pfam" id="PF00534">
    <property type="entry name" value="Glycos_transf_1"/>
    <property type="match status" value="1"/>
</dbReference>
<dbReference type="Pfam" id="PF13439">
    <property type="entry name" value="Glyco_transf_4"/>
    <property type="match status" value="1"/>
</dbReference>
<name>A0A644XQN7_9ZZZZ</name>
<accession>A0A644XQN7</accession>
<dbReference type="EC" id="2.4.1.250" evidence="3"/>
<protein>
    <submittedName>
        <fullName evidence="3">D-inositol-3-phosphate glycosyltransferase</fullName>
        <ecNumber evidence="3">2.4.1.250</ecNumber>
    </submittedName>
</protein>